<keyword evidence="9" id="KW-0238">DNA-binding</keyword>
<keyword evidence="4 10" id="KW-0963">Cytoplasm</keyword>
<keyword evidence="5 10" id="KW-0808">Transferase</keyword>
<dbReference type="GO" id="GO:0008408">
    <property type="term" value="F:3'-5' exonuclease activity"/>
    <property type="evidence" value="ECO:0007669"/>
    <property type="project" value="InterPro"/>
</dbReference>
<name>A0A7C5IYP9_9GAMM</name>
<dbReference type="Pfam" id="PF00712">
    <property type="entry name" value="DNA_pol3_beta"/>
    <property type="match status" value="1"/>
</dbReference>
<sequence>MKITTTKEELLPALLQVGSIVERRQTLPILANLLVRVKQGTMTLMATDLELEVKTQVEVEAGEDGEFTLPARKVIDICKALSDGTSLTLEVEGDKAVLRSGRGRYRLSTLPAADYPSMEIAAATQHLTIPQALLKRLLEKTAFAMAQQDVRYYLNGMFFEGRPGKLRTVATDGHRLALCDASLENPDDLDVQAIVPRKAVLELNRLLEGKGEAPPVELQFSSGFLKVVFPNGSFATKLIDGRYPDYAKVIPTANTNDLVADRESLRQALSRTAILSNEKFRGVRFMTAPGLLNLMAHNPEHEEAEEELEVEYGGEEMTVGFNVGYLLDVLGVLEDERVRFGLIDPSSSCVITPENPDGCKYVVMPMRI</sequence>
<dbReference type="PANTHER" id="PTHR30478:SF0">
    <property type="entry name" value="BETA SLIDING CLAMP"/>
    <property type="match status" value="1"/>
</dbReference>
<dbReference type="SUPFAM" id="SSF55979">
    <property type="entry name" value="DNA clamp"/>
    <property type="match status" value="3"/>
</dbReference>
<evidence type="ECO:0000256" key="4">
    <source>
        <dbReference type="ARBA" id="ARBA00022490"/>
    </source>
</evidence>
<dbReference type="InterPro" id="IPR022634">
    <property type="entry name" value="DNA_polIII_beta_N"/>
</dbReference>
<reference evidence="14" key="1">
    <citation type="journal article" date="2020" name="mSystems">
        <title>Genome- and Community-Level Interaction Insights into Carbon Utilization and Element Cycling Functions of Hydrothermarchaeota in Hydrothermal Sediment.</title>
        <authorList>
            <person name="Zhou Z."/>
            <person name="Liu Y."/>
            <person name="Xu W."/>
            <person name="Pan J."/>
            <person name="Luo Z.H."/>
            <person name="Li M."/>
        </authorList>
    </citation>
    <scope>NUCLEOTIDE SEQUENCE [LARGE SCALE GENOMIC DNA]</scope>
    <source>
        <strain evidence="14">HyVt-535</strain>
    </source>
</reference>
<dbReference type="GO" id="GO:0009360">
    <property type="term" value="C:DNA polymerase III complex"/>
    <property type="evidence" value="ECO:0007669"/>
    <property type="project" value="InterPro"/>
</dbReference>
<comment type="subcellular location">
    <subcellularLocation>
        <location evidence="1 10">Cytoplasm</location>
    </subcellularLocation>
</comment>
<comment type="subunit">
    <text evidence="10">Forms a ring-shaped head-to-tail homodimer around DNA.</text>
</comment>
<dbReference type="InterPro" id="IPR001001">
    <property type="entry name" value="DNA_polIII_beta"/>
</dbReference>
<keyword evidence="7 10" id="KW-0235">DNA replication</keyword>
<comment type="function">
    <text evidence="10">Confers DNA tethering and processivity to DNA polymerases and other proteins. Acts as a clamp, forming a ring around DNA (a reaction catalyzed by the clamp-loading complex) which diffuses in an ATP-independent manner freely and bidirectionally along dsDNA. Initially characterized for its ability to contact the catalytic subunit of DNA polymerase III (Pol III), a complex, multichain enzyme responsible for most of the replicative synthesis in bacteria; Pol III exhibits 3'-5' exonuclease proofreading activity. The beta chain is required for initiation of replication as well as for processivity of DNA replication.</text>
</comment>
<evidence type="ECO:0000256" key="9">
    <source>
        <dbReference type="ARBA" id="ARBA00023125"/>
    </source>
</evidence>
<dbReference type="EMBL" id="DROM01000083">
    <property type="protein sequence ID" value="HHH12853.1"/>
    <property type="molecule type" value="Genomic_DNA"/>
</dbReference>
<dbReference type="Pfam" id="PF02768">
    <property type="entry name" value="DNA_pol3_beta_3"/>
    <property type="match status" value="1"/>
</dbReference>
<evidence type="ECO:0000256" key="7">
    <source>
        <dbReference type="ARBA" id="ARBA00022705"/>
    </source>
</evidence>
<dbReference type="InterPro" id="IPR022635">
    <property type="entry name" value="DNA_polIII_beta_C"/>
</dbReference>
<dbReference type="GO" id="GO:0003677">
    <property type="term" value="F:DNA binding"/>
    <property type="evidence" value="ECO:0007669"/>
    <property type="project" value="UniProtKB-UniRule"/>
</dbReference>
<feature type="domain" description="DNA polymerase III beta sliding clamp N-terminal" evidence="11">
    <location>
        <begin position="1"/>
        <end position="118"/>
    </location>
</feature>
<dbReference type="Proteomes" id="UP000886100">
    <property type="component" value="Unassembled WGS sequence"/>
</dbReference>
<feature type="domain" description="DNA polymerase III beta sliding clamp central" evidence="12">
    <location>
        <begin position="128"/>
        <end position="245"/>
    </location>
</feature>
<comment type="caution">
    <text evidence="14">The sequence shown here is derived from an EMBL/GenBank/DDBJ whole genome shotgun (WGS) entry which is preliminary data.</text>
</comment>
<evidence type="ECO:0000256" key="5">
    <source>
        <dbReference type="ARBA" id="ARBA00022679"/>
    </source>
</evidence>
<evidence type="ECO:0000256" key="8">
    <source>
        <dbReference type="ARBA" id="ARBA00022932"/>
    </source>
</evidence>
<dbReference type="Gene3D" id="3.70.10.10">
    <property type="match status" value="1"/>
</dbReference>
<dbReference type="PANTHER" id="PTHR30478">
    <property type="entry name" value="DNA POLYMERASE III SUBUNIT BETA"/>
    <property type="match status" value="1"/>
</dbReference>
<dbReference type="PIRSF" id="PIRSF000804">
    <property type="entry name" value="DNA_pol_III_b"/>
    <property type="match status" value="1"/>
</dbReference>
<comment type="similarity">
    <text evidence="2 10">Belongs to the beta sliding clamp family.</text>
</comment>
<dbReference type="Gene3D" id="3.10.150.10">
    <property type="entry name" value="DNA Polymerase III, subunit A, domain 2"/>
    <property type="match status" value="1"/>
</dbReference>
<organism evidence="14">
    <name type="scientific">Thiolapillus brandeum</name>
    <dbReference type="NCBI Taxonomy" id="1076588"/>
    <lineage>
        <taxon>Bacteria</taxon>
        <taxon>Pseudomonadati</taxon>
        <taxon>Pseudomonadota</taxon>
        <taxon>Gammaproteobacteria</taxon>
        <taxon>Chromatiales</taxon>
        <taxon>Sedimenticolaceae</taxon>
        <taxon>Thiolapillus</taxon>
    </lineage>
</organism>
<evidence type="ECO:0000256" key="2">
    <source>
        <dbReference type="ARBA" id="ARBA00010752"/>
    </source>
</evidence>
<dbReference type="GO" id="GO:0003887">
    <property type="term" value="F:DNA-directed DNA polymerase activity"/>
    <property type="evidence" value="ECO:0007669"/>
    <property type="project" value="UniProtKB-UniRule"/>
</dbReference>
<evidence type="ECO:0000259" key="11">
    <source>
        <dbReference type="Pfam" id="PF00712"/>
    </source>
</evidence>
<evidence type="ECO:0000256" key="1">
    <source>
        <dbReference type="ARBA" id="ARBA00004496"/>
    </source>
</evidence>
<evidence type="ECO:0000259" key="12">
    <source>
        <dbReference type="Pfam" id="PF02767"/>
    </source>
</evidence>
<dbReference type="GO" id="GO:0006271">
    <property type="term" value="P:DNA strand elongation involved in DNA replication"/>
    <property type="evidence" value="ECO:0007669"/>
    <property type="project" value="TreeGrafter"/>
</dbReference>
<accession>A0A7C5IYP9</accession>
<dbReference type="InterPro" id="IPR022637">
    <property type="entry name" value="DNA_polIII_beta_cen"/>
</dbReference>
<protein>
    <recommendedName>
        <fullName evidence="3 10">Beta sliding clamp</fullName>
    </recommendedName>
</protein>
<evidence type="ECO:0000259" key="13">
    <source>
        <dbReference type="Pfam" id="PF02768"/>
    </source>
</evidence>
<dbReference type="CDD" id="cd00140">
    <property type="entry name" value="beta_clamp"/>
    <property type="match status" value="1"/>
</dbReference>
<dbReference type="SMART" id="SM00480">
    <property type="entry name" value="POL3Bc"/>
    <property type="match status" value="1"/>
</dbReference>
<dbReference type="GO" id="GO:0005737">
    <property type="term" value="C:cytoplasm"/>
    <property type="evidence" value="ECO:0007669"/>
    <property type="project" value="UniProtKB-SubCell"/>
</dbReference>
<keyword evidence="6 10" id="KW-0548">Nucleotidyltransferase</keyword>
<feature type="domain" description="DNA polymerase III beta sliding clamp C-terminal" evidence="13">
    <location>
        <begin position="248"/>
        <end position="367"/>
    </location>
</feature>
<dbReference type="NCBIfam" id="TIGR00663">
    <property type="entry name" value="dnan"/>
    <property type="match status" value="1"/>
</dbReference>
<proteinExistence type="inferred from homology"/>
<dbReference type="InterPro" id="IPR046938">
    <property type="entry name" value="DNA_clamp_sf"/>
</dbReference>
<evidence type="ECO:0000256" key="3">
    <source>
        <dbReference type="ARBA" id="ARBA00021035"/>
    </source>
</evidence>
<gene>
    <name evidence="14" type="primary">dnaN</name>
    <name evidence="14" type="ORF">ENJ98_01320</name>
</gene>
<evidence type="ECO:0000256" key="10">
    <source>
        <dbReference type="PIRNR" id="PIRNR000804"/>
    </source>
</evidence>
<dbReference type="Pfam" id="PF02767">
    <property type="entry name" value="DNA_pol3_beta_2"/>
    <property type="match status" value="1"/>
</dbReference>
<keyword evidence="8 10" id="KW-0239">DNA-directed DNA polymerase</keyword>
<evidence type="ECO:0000256" key="6">
    <source>
        <dbReference type="ARBA" id="ARBA00022695"/>
    </source>
</evidence>
<dbReference type="AlphaFoldDB" id="A0A7C5IYP9"/>
<evidence type="ECO:0000313" key="14">
    <source>
        <dbReference type="EMBL" id="HHH12853.1"/>
    </source>
</evidence>